<sequence length="292" mass="32349">MWFSTLAYVTLAAAATLQPISPSSIEESASSVESNKILKAHKWYEIHFPDTEESFWDKIKELGPNIKEHADELFHHALELYPSEKLTELRESMVNISATSTVLRNVCSGAAEDSGVSFRSVIEEHQDIFVVLFKELIKTFPPPEEAISHDNRTIIISTALDRFEEGFLQVATELGVSEEQLKKHSSSFKFVVQHVMVTSGDLVEQHPTIINTLLLVAIAELLPLLIPEVGMGMLFGGWLLRPLLRLFGFGAQGPVKGGIAAWLQRCIFGARVPGGSWFAALQRLGAIIGRKL</sequence>
<dbReference type="EMBL" id="KN835554">
    <property type="protein sequence ID" value="KIK36169.1"/>
    <property type="molecule type" value="Genomic_DNA"/>
</dbReference>
<name>A0A0D0ADG2_9AGAM</name>
<reference evidence="2 3" key="1">
    <citation type="submission" date="2014-04" db="EMBL/GenBank/DDBJ databases">
        <authorList>
            <consortium name="DOE Joint Genome Institute"/>
            <person name="Kuo A."/>
            <person name="Ruytinx J."/>
            <person name="Rineau F."/>
            <person name="Colpaert J."/>
            <person name="Kohler A."/>
            <person name="Nagy L.G."/>
            <person name="Floudas D."/>
            <person name="Copeland A."/>
            <person name="Barry K.W."/>
            <person name="Cichocki N."/>
            <person name="Veneault-Fourrey C."/>
            <person name="LaButti K."/>
            <person name="Lindquist E.A."/>
            <person name="Lipzen A."/>
            <person name="Lundell T."/>
            <person name="Morin E."/>
            <person name="Murat C."/>
            <person name="Sun H."/>
            <person name="Tunlid A."/>
            <person name="Henrissat B."/>
            <person name="Grigoriev I.V."/>
            <person name="Hibbett D.S."/>
            <person name="Martin F."/>
            <person name="Nordberg H.P."/>
            <person name="Cantor M.N."/>
            <person name="Hua S.X."/>
        </authorList>
    </citation>
    <scope>NUCLEOTIDE SEQUENCE [LARGE SCALE GENOMIC DNA]</scope>
    <source>
        <strain evidence="2 3">UH-Slu-Lm8-n1</strain>
    </source>
</reference>
<dbReference type="Gene3D" id="6.10.110.10">
    <property type="match status" value="1"/>
</dbReference>
<dbReference type="HOGENOM" id="CLU_068522_0_0_1"/>
<feature type="signal peptide" evidence="1">
    <location>
        <begin position="1"/>
        <end position="22"/>
    </location>
</feature>
<dbReference type="Proteomes" id="UP000054485">
    <property type="component" value="Unassembled WGS sequence"/>
</dbReference>
<protein>
    <submittedName>
        <fullName evidence="2">Unplaced genomic scaffold CY34scaffold_423, whole genome shotgun sequence</fullName>
    </submittedName>
</protein>
<organism evidence="2 3">
    <name type="scientific">Suillus luteus UH-Slu-Lm8-n1</name>
    <dbReference type="NCBI Taxonomy" id="930992"/>
    <lineage>
        <taxon>Eukaryota</taxon>
        <taxon>Fungi</taxon>
        <taxon>Dikarya</taxon>
        <taxon>Basidiomycota</taxon>
        <taxon>Agaricomycotina</taxon>
        <taxon>Agaricomycetes</taxon>
        <taxon>Agaricomycetidae</taxon>
        <taxon>Boletales</taxon>
        <taxon>Suillineae</taxon>
        <taxon>Suillaceae</taxon>
        <taxon>Suillus</taxon>
    </lineage>
</organism>
<keyword evidence="3" id="KW-1185">Reference proteome</keyword>
<dbReference type="OrthoDB" id="440424at2759"/>
<evidence type="ECO:0000313" key="2">
    <source>
        <dbReference type="EMBL" id="KIK36169.1"/>
    </source>
</evidence>
<feature type="chain" id="PRO_5002207503" evidence="1">
    <location>
        <begin position="23"/>
        <end position="292"/>
    </location>
</feature>
<dbReference type="InterPro" id="IPR038213">
    <property type="entry name" value="IFI6/IFI27-like_sf"/>
</dbReference>
<accession>A0A0D0ADG2</accession>
<dbReference type="InParanoid" id="A0A0D0ADG2"/>
<evidence type="ECO:0000313" key="3">
    <source>
        <dbReference type="Proteomes" id="UP000054485"/>
    </source>
</evidence>
<gene>
    <name evidence="2" type="ORF">CY34DRAFT_780645</name>
</gene>
<proteinExistence type="predicted"/>
<keyword evidence="1" id="KW-0732">Signal</keyword>
<evidence type="ECO:0000256" key="1">
    <source>
        <dbReference type="SAM" id="SignalP"/>
    </source>
</evidence>
<reference evidence="3" key="2">
    <citation type="submission" date="2015-01" db="EMBL/GenBank/DDBJ databases">
        <title>Evolutionary Origins and Diversification of the Mycorrhizal Mutualists.</title>
        <authorList>
            <consortium name="DOE Joint Genome Institute"/>
            <consortium name="Mycorrhizal Genomics Consortium"/>
            <person name="Kohler A."/>
            <person name="Kuo A."/>
            <person name="Nagy L.G."/>
            <person name="Floudas D."/>
            <person name="Copeland A."/>
            <person name="Barry K.W."/>
            <person name="Cichocki N."/>
            <person name="Veneault-Fourrey C."/>
            <person name="LaButti K."/>
            <person name="Lindquist E.A."/>
            <person name="Lipzen A."/>
            <person name="Lundell T."/>
            <person name="Morin E."/>
            <person name="Murat C."/>
            <person name="Riley R."/>
            <person name="Ohm R."/>
            <person name="Sun H."/>
            <person name="Tunlid A."/>
            <person name="Henrissat B."/>
            <person name="Grigoriev I.V."/>
            <person name="Hibbett D.S."/>
            <person name="Martin F."/>
        </authorList>
    </citation>
    <scope>NUCLEOTIDE SEQUENCE [LARGE SCALE GENOMIC DNA]</scope>
    <source>
        <strain evidence="3">UH-Slu-Lm8-n1</strain>
    </source>
</reference>
<dbReference type="AlphaFoldDB" id="A0A0D0ADG2"/>